<feature type="binding site" evidence="2">
    <location>
        <position position="16"/>
    </location>
    <ligand>
        <name>Mg(2+)</name>
        <dbReference type="ChEBI" id="CHEBI:18420"/>
    </ligand>
</feature>
<keyword evidence="5" id="KW-1185">Reference proteome</keyword>
<feature type="active site" evidence="2">
    <location>
        <position position="16"/>
    </location>
</feature>
<dbReference type="PANTHER" id="PTHR10291">
    <property type="entry name" value="DEHYDRODOLICHYL DIPHOSPHATE SYNTHASE FAMILY MEMBER"/>
    <property type="match status" value="1"/>
</dbReference>
<evidence type="ECO:0000313" key="4">
    <source>
        <dbReference type="EMBL" id="WKW14779.1"/>
    </source>
</evidence>
<evidence type="ECO:0000313" key="3">
    <source>
        <dbReference type="EMBL" id="WKW11869.1"/>
    </source>
</evidence>
<dbReference type="EMBL" id="CP130613">
    <property type="protein sequence ID" value="WKW14779.1"/>
    <property type="molecule type" value="Genomic_DNA"/>
</dbReference>
<protein>
    <recommendedName>
        <fullName evidence="2">Isoprenyl transferase</fullName>
        <ecNumber evidence="2">2.5.1.-</ecNumber>
    </recommendedName>
</protein>
<evidence type="ECO:0000313" key="5">
    <source>
        <dbReference type="Proteomes" id="UP001229955"/>
    </source>
</evidence>
<feature type="binding site" evidence="2">
    <location>
        <position position="156"/>
    </location>
    <ligand>
        <name>substrate</name>
    </ligand>
</feature>
<feature type="binding site" evidence="2">
    <location>
        <begin position="17"/>
        <end position="20"/>
    </location>
    <ligand>
        <name>substrate</name>
    </ligand>
</feature>
<comment type="subunit">
    <text evidence="2">Homodimer.</text>
</comment>
<dbReference type="CDD" id="cd00475">
    <property type="entry name" value="Cis_IPPS"/>
    <property type="match status" value="1"/>
</dbReference>
<dbReference type="Gene3D" id="3.40.1180.10">
    <property type="entry name" value="Decaprenyl diphosphate synthase-like"/>
    <property type="match status" value="2"/>
</dbReference>
<keyword evidence="1 2" id="KW-0808">Transferase</keyword>
<dbReference type="EMBL" id="CP130612">
    <property type="protein sequence ID" value="WKW11869.1"/>
    <property type="molecule type" value="Genomic_DNA"/>
</dbReference>
<organism evidence="4 5">
    <name type="scientific">Pseudogemmatithrix spongiicola</name>
    <dbReference type="NCBI Taxonomy" id="3062599"/>
    <lineage>
        <taxon>Bacteria</taxon>
        <taxon>Pseudomonadati</taxon>
        <taxon>Gemmatimonadota</taxon>
        <taxon>Gemmatimonadia</taxon>
        <taxon>Gemmatimonadales</taxon>
        <taxon>Gemmatimonadaceae</taxon>
        <taxon>Pseudogemmatithrix</taxon>
    </lineage>
</organism>
<feature type="binding site" evidence="2">
    <location>
        <position position="21"/>
    </location>
    <ligand>
        <name>substrate</name>
    </ligand>
</feature>
<accession>A0AA49JZL2</accession>
<dbReference type="SUPFAM" id="SSF64005">
    <property type="entry name" value="Undecaprenyl diphosphate synthase"/>
    <property type="match status" value="1"/>
</dbReference>
<sequence>MSKARKVPGHLAIIMDGNGRWASRLGRPRWMGHVRGAHTVKEVVAHCVRAGVQHLTLYAFSSDNWKRPREEVGFLFDLFASHLDRQVDALVRNGIRLTIFGRRDRLPAELVAAFEMAEARTAHGTRMHLRVAVDYSSRAAIERGDERLPDVDLLLRTGGERRLSDFLLWESAYAELAFLDVNFPDLTSEHLDLVFADFASRDRRFGGVKEPQRV</sequence>
<dbReference type="Proteomes" id="UP001229955">
    <property type="component" value="Chromosome"/>
</dbReference>
<dbReference type="PROSITE" id="PS01066">
    <property type="entry name" value="UPP_SYNTHASE"/>
    <property type="match status" value="1"/>
</dbReference>
<dbReference type="EC" id="2.5.1.-" evidence="2"/>
<comment type="cofactor">
    <cofactor evidence="2">
        <name>Mg(2+)</name>
        <dbReference type="ChEBI" id="CHEBI:18420"/>
    </cofactor>
    <text evidence="2">Binds 2 magnesium ions per subunit.</text>
</comment>
<feature type="binding site" evidence="2">
    <location>
        <position position="65"/>
    </location>
    <ligand>
        <name>substrate</name>
    </ligand>
</feature>
<reference evidence="4" key="1">
    <citation type="submission" date="2023-07" db="EMBL/GenBank/DDBJ databases">
        <authorList>
            <person name="Haufschild T."/>
            <person name="Kallscheuer N."/>
            <person name="Hammer J."/>
            <person name="Kohn T."/>
            <person name="Kabuu M."/>
            <person name="Jogler M."/>
            <person name="Wohfarth N."/>
            <person name="Heuer A."/>
            <person name="Rohde M."/>
            <person name="van Teeseling M.C.F."/>
            <person name="Jogler C."/>
        </authorList>
    </citation>
    <scope>NUCLEOTIDE SEQUENCE</scope>
    <source>
        <strain evidence="3">Strain 138</strain>
        <strain evidence="4">Strain 318</strain>
    </source>
</reference>
<feature type="binding site" evidence="2">
    <location>
        <position position="29"/>
    </location>
    <ligand>
        <name>substrate</name>
    </ligand>
</feature>
<accession>A0AA49JTY0</accession>
<dbReference type="AlphaFoldDB" id="A0AA49JZL2"/>
<dbReference type="HAMAP" id="MF_01139">
    <property type="entry name" value="ISPT"/>
    <property type="match status" value="1"/>
</dbReference>
<dbReference type="GO" id="GO:0045547">
    <property type="term" value="F:ditrans,polycis-polyprenyl diphosphate synthase [(2E,6E)-farnesyl diphosphate specific] activity"/>
    <property type="evidence" value="ECO:0007669"/>
    <property type="project" value="TreeGrafter"/>
</dbReference>
<dbReference type="NCBIfam" id="TIGR00055">
    <property type="entry name" value="uppS"/>
    <property type="match status" value="1"/>
</dbReference>
<dbReference type="RefSeq" id="WP_367887555.1">
    <property type="nucleotide sequence ID" value="NZ_CP130612.1"/>
</dbReference>
<dbReference type="InterPro" id="IPR018520">
    <property type="entry name" value="UPP_synth-like_CS"/>
</dbReference>
<dbReference type="KEGG" id="pspc:Strain318_001137"/>
<dbReference type="PANTHER" id="PTHR10291:SF0">
    <property type="entry name" value="DEHYDRODOLICHYL DIPHOSPHATE SYNTHASE 2"/>
    <property type="match status" value="1"/>
</dbReference>
<name>A0AA49JZL2_9BACT</name>
<comment type="function">
    <text evidence="2">Catalyzes the condensation of isopentenyl diphosphate (IPP) with allylic pyrophosphates generating different type of terpenoids.</text>
</comment>
<dbReference type="InterPro" id="IPR036424">
    <property type="entry name" value="UPP_synth-like_sf"/>
</dbReference>
<dbReference type="InterPro" id="IPR001441">
    <property type="entry name" value="UPP_synth-like"/>
</dbReference>
<dbReference type="GO" id="GO:0000287">
    <property type="term" value="F:magnesium ion binding"/>
    <property type="evidence" value="ECO:0007669"/>
    <property type="project" value="UniProtKB-UniRule"/>
</dbReference>
<feature type="active site" description="Proton acceptor" evidence="2">
    <location>
        <position position="64"/>
    </location>
</feature>
<comment type="similarity">
    <text evidence="2">Belongs to the UPP synthase family.</text>
</comment>
<gene>
    <name evidence="4" type="primary">uppS</name>
    <name evidence="3" type="ORF">Strain138_001137</name>
    <name evidence="4" type="ORF">Strain318_001137</name>
</gene>
<dbReference type="GO" id="GO:0016094">
    <property type="term" value="P:polyprenol biosynthetic process"/>
    <property type="evidence" value="ECO:0007669"/>
    <property type="project" value="TreeGrafter"/>
</dbReference>
<evidence type="ECO:0000256" key="2">
    <source>
        <dbReference type="HAMAP-Rule" id="MF_01139"/>
    </source>
</evidence>
<keyword evidence="2" id="KW-0479">Metal-binding</keyword>
<feature type="binding site" evidence="2">
    <location>
        <position position="33"/>
    </location>
    <ligand>
        <name>substrate</name>
    </ligand>
</feature>
<feature type="binding site" evidence="2">
    <location>
        <position position="175"/>
    </location>
    <ligand>
        <name>Mg(2+)</name>
        <dbReference type="ChEBI" id="CHEBI:18420"/>
    </ligand>
</feature>
<proteinExistence type="inferred from homology"/>
<dbReference type="Pfam" id="PF01255">
    <property type="entry name" value="Prenyltransf"/>
    <property type="match status" value="2"/>
</dbReference>
<feature type="binding site" evidence="2">
    <location>
        <position position="67"/>
    </location>
    <ligand>
        <name>substrate</name>
    </ligand>
</feature>
<feature type="binding site" evidence="2">
    <location>
        <begin position="61"/>
        <end position="63"/>
    </location>
    <ligand>
        <name>substrate</name>
    </ligand>
</feature>
<keyword evidence="2" id="KW-0460">Magnesium</keyword>
<evidence type="ECO:0000256" key="1">
    <source>
        <dbReference type="ARBA" id="ARBA00022679"/>
    </source>
</evidence>
<feature type="binding site" evidence="2">
    <location>
        <begin position="162"/>
        <end position="164"/>
    </location>
    <ligand>
        <name>substrate</name>
    </ligand>
</feature>